<dbReference type="InterPro" id="IPR008197">
    <property type="entry name" value="WAP_dom"/>
</dbReference>
<dbReference type="InterPro" id="IPR036645">
    <property type="entry name" value="Elafin-like_sf"/>
</dbReference>
<name>A0A8C5NHX6_JUNHY</name>
<dbReference type="CDD" id="cd00199">
    <property type="entry name" value="WAP"/>
    <property type="match status" value="1"/>
</dbReference>
<dbReference type="Proteomes" id="UP000694408">
    <property type="component" value="Unplaced"/>
</dbReference>
<dbReference type="PROSITE" id="PS51390">
    <property type="entry name" value="WAP"/>
    <property type="match status" value="1"/>
</dbReference>
<keyword evidence="3" id="KW-1185">Reference proteome</keyword>
<sequence length="125" mass="13152">TLTGPVTLLVALVRWGMLNRHTPSPRCLLPAEKPGICPLADEAPLAPCGTACTKDGQCPGAQKCCSSSRCGSVCSAPEPVFSHPQTALHSSGSLLLPYPWCPEHTALHTPAPSPTHQQIPHSSVW</sequence>
<dbReference type="Pfam" id="PF00095">
    <property type="entry name" value="WAP"/>
    <property type="match status" value="1"/>
</dbReference>
<reference evidence="2" key="1">
    <citation type="submission" date="2025-08" db="UniProtKB">
        <authorList>
            <consortium name="Ensembl"/>
        </authorList>
    </citation>
    <scope>IDENTIFICATION</scope>
</reference>
<dbReference type="Ensembl" id="ENSJHYT00000000158.1">
    <property type="protein sequence ID" value="ENSJHYP00000000100.1"/>
    <property type="gene ID" value="ENSJHYG00000000123.1"/>
</dbReference>
<evidence type="ECO:0000313" key="3">
    <source>
        <dbReference type="Proteomes" id="UP000694408"/>
    </source>
</evidence>
<dbReference type="AlphaFoldDB" id="A0A8C5NHX6"/>
<dbReference type="SUPFAM" id="SSF57256">
    <property type="entry name" value="Elafin-like"/>
    <property type="match status" value="1"/>
</dbReference>
<feature type="domain" description="WAP" evidence="1">
    <location>
        <begin position="30"/>
        <end position="78"/>
    </location>
</feature>
<protein>
    <recommendedName>
        <fullName evidence="1">WAP domain-containing protein</fullName>
    </recommendedName>
</protein>
<evidence type="ECO:0000313" key="2">
    <source>
        <dbReference type="Ensembl" id="ENSJHYP00000000100.1"/>
    </source>
</evidence>
<reference evidence="2" key="2">
    <citation type="submission" date="2025-09" db="UniProtKB">
        <authorList>
            <consortium name="Ensembl"/>
        </authorList>
    </citation>
    <scope>IDENTIFICATION</scope>
</reference>
<organism evidence="2 3">
    <name type="scientific">Junco hyemalis</name>
    <name type="common">Dark-eyed junco</name>
    <dbReference type="NCBI Taxonomy" id="40217"/>
    <lineage>
        <taxon>Eukaryota</taxon>
        <taxon>Metazoa</taxon>
        <taxon>Chordata</taxon>
        <taxon>Craniata</taxon>
        <taxon>Vertebrata</taxon>
        <taxon>Euteleostomi</taxon>
        <taxon>Archelosauria</taxon>
        <taxon>Archosauria</taxon>
        <taxon>Dinosauria</taxon>
        <taxon>Saurischia</taxon>
        <taxon>Theropoda</taxon>
        <taxon>Coelurosauria</taxon>
        <taxon>Aves</taxon>
        <taxon>Neognathae</taxon>
        <taxon>Neoaves</taxon>
        <taxon>Telluraves</taxon>
        <taxon>Australaves</taxon>
        <taxon>Passeriformes</taxon>
        <taxon>Passerellidae</taxon>
        <taxon>Junco</taxon>
    </lineage>
</organism>
<dbReference type="PRINTS" id="PR00003">
    <property type="entry name" value="4DISULPHCORE"/>
</dbReference>
<evidence type="ECO:0000259" key="1">
    <source>
        <dbReference type="PROSITE" id="PS51390"/>
    </source>
</evidence>
<accession>A0A8C5NHX6</accession>
<dbReference type="GO" id="GO:0030414">
    <property type="term" value="F:peptidase inhibitor activity"/>
    <property type="evidence" value="ECO:0007669"/>
    <property type="project" value="InterPro"/>
</dbReference>
<dbReference type="SMART" id="SM00217">
    <property type="entry name" value="WAP"/>
    <property type="match status" value="1"/>
</dbReference>
<proteinExistence type="predicted"/>
<dbReference type="Gene3D" id="4.10.75.10">
    <property type="entry name" value="Elafin-like"/>
    <property type="match status" value="1"/>
</dbReference>
<dbReference type="GO" id="GO:0005576">
    <property type="term" value="C:extracellular region"/>
    <property type="evidence" value="ECO:0007669"/>
    <property type="project" value="InterPro"/>
</dbReference>